<organism evidence="1 2">
    <name type="scientific">Paraoerskovia sediminicola</name>
    <dbReference type="NCBI Taxonomy" id="1138587"/>
    <lineage>
        <taxon>Bacteria</taxon>
        <taxon>Bacillati</taxon>
        <taxon>Actinomycetota</taxon>
        <taxon>Actinomycetes</taxon>
        <taxon>Micrococcales</taxon>
        <taxon>Cellulomonadaceae</taxon>
        <taxon>Paraoerskovia</taxon>
    </lineage>
</organism>
<evidence type="ECO:0000313" key="1">
    <source>
        <dbReference type="EMBL" id="BDZ41437.1"/>
    </source>
</evidence>
<proteinExistence type="predicted"/>
<dbReference type="Proteomes" id="UP001321475">
    <property type="component" value="Chromosome"/>
</dbReference>
<reference evidence="2" key="1">
    <citation type="journal article" date="2019" name="Int. J. Syst. Evol. Microbiol.">
        <title>The Global Catalogue of Microorganisms (GCM) 10K type strain sequencing project: providing services to taxonomists for standard genome sequencing and annotation.</title>
        <authorList>
            <consortium name="The Broad Institute Genomics Platform"/>
            <consortium name="The Broad Institute Genome Sequencing Center for Infectious Disease"/>
            <person name="Wu L."/>
            <person name="Ma J."/>
        </authorList>
    </citation>
    <scope>NUCLEOTIDE SEQUENCE [LARGE SCALE GENOMIC DNA]</scope>
    <source>
        <strain evidence="2">NBRC 108565</strain>
    </source>
</reference>
<sequence>MTPSLTSFESRPYPGRVPPYPYTVRSGHVVRLAWPPEAVQLPDSPVSLLTYGSNACPGRLAEKFGHEADGIVVLPADLHGTRRVFACSPSRGALPYTLRADPPHREAVHVVVVPGRVGHALDTTEGRATEHYDLARLDDAVVHLGAHRWQRPLTYLGKGERGPAEHHGRTLDVDGWSTEAAESLMSELRGDDTRLPPHTVVPLDVALADAVDAGDRALLAALALPSGS</sequence>
<dbReference type="EMBL" id="AP027729">
    <property type="protein sequence ID" value="BDZ41437.1"/>
    <property type="molecule type" value="Genomic_DNA"/>
</dbReference>
<evidence type="ECO:0000313" key="2">
    <source>
        <dbReference type="Proteomes" id="UP001321475"/>
    </source>
</evidence>
<keyword evidence="2" id="KW-1185">Reference proteome</keyword>
<evidence type="ECO:0008006" key="3">
    <source>
        <dbReference type="Google" id="ProtNLM"/>
    </source>
</evidence>
<gene>
    <name evidence="1" type="ORF">GCM10025865_07360</name>
</gene>
<dbReference type="RefSeq" id="WP_286218587.1">
    <property type="nucleotide sequence ID" value="NZ_AP027729.1"/>
</dbReference>
<accession>A0ABN6X9C3</accession>
<name>A0ABN6X9C3_9CELL</name>
<protein>
    <recommendedName>
        <fullName evidence="3">Gamma-glutamylcyclotransferase</fullName>
    </recommendedName>
</protein>